<keyword evidence="3" id="KW-0378">Hydrolase</keyword>
<comment type="similarity">
    <text evidence="1">Belongs to the DNA2/NAM7 helicase family.</text>
</comment>
<dbReference type="GeneID" id="91090516"/>
<evidence type="ECO:0000256" key="1">
    <source>
        <dbReference type="ARBA" id="ARBA00007913"/>
    </source>
</evidence>
<dbReference type="FunFam" id="3.40.50.300:FF:000326">
    <property type="entry name" value="P-loop containing nucleoside triphosphate hydrolase"/>
    <property type="match status" value="1"/>
</dbReference>
<sequence>MEKWSTRQISLLRFFRISRDALVAGSHRLWRDNRCFHKTTTTDAQPLPDWNYEMVSFDNPPLPLPSDASGYKKKASHEHENELFQYSRLPSEFTQHSRPFQHYQNQNAPRFRVDPVLSADCLSNINNDLSQSGFRNPDVAVSSAYEVEVNGVTEQDHTDMDEAFLANDLEERDAIVNTPLPVPPPLDDYIEAAPVGNYKTDDIAKQLPLPNLSSSQISFDKDSLDKFYELSRTPGLASDGYPPDGQSRFDWRQRSLSRLRRPLSPDIRPTSPEWLFYRLPWRYARINKVSDNEHPLKKPLQKYRDHFRTLLDLEQNEEWNLYNQRLEWSTSKLVKEGYMLEGMRGRIVNQKKYNGERQRVVYKFSNEKGRMLVAPRFCPGQYVILSRSHPHHDSILDKDGKTLMVPIQSVSKGSLSLIFPQLIPDIDKSIWRLDIGFSDYVFVKQRQAIETLKLDPLERDMAGNLDSGSLQNKMEEKLQGTALRIPLLKAFQGIYPSPEQTTISGAFQPHSDGVVQTPCILTHDNLDTVPNPHAPPLAFSKMRGGGILARNILIKSWAERYRSDRQTSLEIEGDPHIPLNRTQLRAMGMMLSEPLSLVQGPPGTGKTRVIVETIKLLKHHFQIPHPILICAHTNVAVDNLAAGLMRHGVKAVRAGVPERVPTELKEQTLERRLEEHPKYPWLSDALDKAKRLSEGLKSEFDTNQALKAKVNLRTLNEQIWRNKKKMIREVLLDADVVCSTCLSAASATLDVIDFPIVFLDEASMATEPLSLLPLVKGSSHVAIIGDHKQLPPVIISQEAHANGLSTSLFERLIHEGHVPSIMLDTQYRMHPTLSAFPSKTFYSGLLKDGTPSSHHLAPQTSFLLPEDPIPDPITGELRKTEGRENVTFWSHSHSESPMMKSLANHRDAEIAVDIVADLLYKNPDLKGSEIGIITPYLAQITVLKSSLQSTSTWENLVHLLGPVRAQEIADIEVKTVDGFEGREKEVIIFSTVRSNPGGWIGFLGDWRRVNVGLTRARRALIMIGSKETLKKAKVGFVTANNLPEGGSKVWRDYMEYLEREGLIMDIE</sequence>
<gene>
    <name evidence="8" type="ORF">L203_106308</name>
</gene>
<dbReference type="InterPro" id="IPR041679">
    <property type="entry name" value="DNA2/NAM7-like_C"/>
</dbReference>
<keyword evidence="4" id="KW-0347">Helicase</keyword>
<dbReference type="GO" id="GO:0005694">
    <property type="term" value="C:chromosome"/>
    <property type="evidence" value="ECO:0007669"/>
    <property type="project" value="UniProtKB-ARBA"/>
</dbReference>
<feature type="domain" description="DNA2/NAM7 helicase helicase" evidence="6">
    <location>
        <begin position="579"/>
        <end position="797"/>
    </location>
</feature>
<protein>
    <recommendedName>
        <fullName evidence="10">DNA helicase</fullName>
    </recommendedName>
</protein>
<organism evidence="8 9">
    <name type="scientific">Cryptococcus depauperatus CBS 7841</name>
    <dbReference type="NCBI Taxonomy" id="1295531"/>
    <lineage>
        <taxon>Eukaryota</taxon>
        <taxon>Fungi</taxon>
        <taxon>Dikarya</taxon>
        <taxon>Basidiomycota</taxon>
        <taxon>Agaricomycotina</taxon>
        <taxon>Tremellomycetes</taxon>
        <taxon>Tremellales</taxon>
        <taxon>Cryptococcaceae</taxon>
        <taxon>Cryptococcus</taxon>
    </lineage>
</organism>
<dbReference type="KEGG" id="cdep:91090516"/>
<proteinExistence type="inferred from homology"/>
<dbReference type="AlphaFoldDB" id="A0AAJ8JZ29"/>
<evidence type="ECO:0000256" key="3">
    <source>
        <dbReference type="ARBA" id="ARBA00022801"/>
    </source>
</evidence>
<dbReference type="Pfam" id="PF13086">
    <property type="entry name" value="AAA_11"/>
    <property type="match status" value="1"/>
</dbReference>
<accession>A0AAJ8JZ29</accession>
<dbReference type="SUPFAM" id="SSF52540">
    <property type="entry name" value="P-loop containing nucleoside triphosphate hydrolases"/>
    <property type="match status" value="1"/>
</dbReference>
<evidence type="ECO:0000259" key="6">
    <source>
        <dbReference type="Pfam" id="PF13086"/>
    </source>
</evidence>
<dbReference type="GO" id="GO:0005524">
    <property type="term" value="F:ATP binding"/>
    <property type="evidence" value="ECO:0007669"/>
    <property type="project" value="UniProtKB-KW"/>
</dbReference>
<feature type="domain" description="DNA2/NAM7 helicase-like C-terminal" evidence="7">
    <location>
        <begin position="804"/>
        <end position="1026"/>
    </location>
</feature>
<reference evidence="8" key="2">
    <citation type="journal article" date="2022" name="Elife">
        <title>Obligate sexual reproduction of a homothallic fungus closely related to the Cryptococcus pathogenic species complex.</title>
        <authorList>
            <person name="Passer A.R."/>
            <person name="Clancey S.A."/>
            <person name="Shea T."/>
            <person name="David-Palma M."/>
            <person name="Averette A.F."/>
            <person name="Boekhout T."/>
            <person name="Porcel B.M."/>
            <person name="Nowrousian M."/>
            <person name="Cuomo C.A."/>
            <person name="Sun S."/>
            <person name="Heitman J."/>
            <person name="Coelho M.A."/>
        </authorList>
    </citation>
    <scope>NUCLEOTIDE SEQUENCE</scope>
    <source>
        <strain evidence="8">CBS 7841</strain>
    </source>
</reference>
<dbReference type="InterPro" id="IPR027417">
    <property type="entry name" value="P-loop_NTPase"/>
</dbReference>
<dbReference type="Pfam" id="PF13087">
    <property type="entry name" value="AAA_12"/>
    <property type="match status" value="1"/>
</dbReference>
<dbReference type="GO" id="GO:0016787">
    <property type="term" value="F:hydrolase activity"/>
    <property type="evidence" value="ECO:0007669"/>
    <property type="project" value="UniProtKB-KW"/>
</dbReference>
<dbReference type="InterPro" id="IPR041677">
    <property type="entry name" value="DNA2/NAM7_AAA_11"/>
</dbReference>
<dbReference type="InterPro" id="IPR047187">
    <property type="entry name" value="SF1_C_Upf1"/>
</dbReference>
<evidence type="ECO:0000313" key="8">
    <source>
        <dbReference type="EMBL" id="WVN91061.1"/>
    </source>
</evidence>
<reference evidence="8" key="1">
    <citation type="submission" date="2016-06" db="EMBL/GenBank/DDBJ databases">
        <authorList>
            <person name="Cuomo C."/>
            <person name="Litvintseva A."/>
            <person name="Heitman J."/>
            <person name="Chen Y."/>
            <person name="Sun S."/>
            <person name="Springer D."/>
            <person name="Dromer F."/>
            <person name="Young S."/>
            <person name="Zeng Q."/>
            <person name="Chapman S."/>
            <person name="Gujja S."/>
            <person name="Saif S."/>
            <person name="Birren B."/>
        </authorList>
    </citation>
    <scope>NUCLEOTIDE SEQUENCE</scope>
    <source>
        <strain evidence="8">CBS 7841</strain>
    </source>
</reference>
<evidence type="ECO:0000256" key="5">
    <source>
        <dbReference type="ARBA" id="ARBA00022840"/>
    </source>
</evidence>
<evidence type="ECO:0008006" key="10">
    <source>
        <dbReference type="Google" id="ProtNLM"/>
    </source>
</evidence>
<dbReference type="PANTHER" id="PTHR43788">
    <property type="entry name" value="DNA2/NAM7 HELICASE FAMILY MEMBER"/>
    <property type="match status" value="1"/>
</dbReference>
<keyword evidence="9" id="KW-1185">Reference proteome</keyword>
<dbReference type="EMBL" id="CP143791">
    <property type="protein sequence ID" value="WVN91061.1"/>
    <property type="molecule type" value="Genomic_DNA"/>
</dbReference>
<dbReference type="PANTHER" id="PTHR43788:SF13">
    <property type="entry name" value="REGULATOR OF NONSENSE TRANSCRIPTS 1"/>
    <property type="match status" value="1"/>
</dbReference>
<reference evidence="8" key="3">
    <citation type="submission" date="2024-01" db="EMBL/GenBank/DDBJ databases">
        <authorList>
            <person name="Coelho M.A."/>
            <person name="David-Palma M."/>
            <person name="Shea T."/>
            <person name="Sun S."/>
            <person name="Cuomo C.A."/>
            <person name="Heitman J."/>
        </authorList>
    </citation>
    <scope>NUCLEOTIDE SEQUENCE</scope>
    <source>
        <strain evidence="8">CBS 7841</strain>
    </source>
</reference>
<evidence type="ECO:0000256" key="2">
    <source>
        <dbReference type="ARBA" id="ARBA00022741"/>
    </source>
</evidence>
<keyword evidence="5" id="KW-0067">ATP-binding</keyword>
<evidence type="ECO:0000259" key="7">
    <source>
        <dbReference type="Pfam" id="PF13087"/>
    </source>
</evidence>
<dbReference type="InterPro" id="IPR050534">
    <property type="entry name" value="Coronavir_polyprotein_1ab"/>
</dbReference>
<evidence type="ECO:0000313" key="9">
    <source>
        <dbReference type="Proteomes" id="UP000094043"/>
    </source>
</evidence>
<dbReference type="CDD" id="cd18808">
    <property type="entry name" value="SF1_C_Upf1"/>
    <property type="match status" value="1"/>
</dbReference>
<keyword evidence="2" id="KW-0547">Nucleotide-binding</keyword>
<dbReference type="Proteomes" id="UP000094043">
    <property type="component" value="Chromosome 8"/>
</dbReference>
<dbReference type="Gene3D" id="3.40.50.300">
    <property type="entry name" value="P-loop containing nucleotide triphosphate hydrolases"/>
    <property type="match status" value="2"/>
</dbReference>
<dbReference type="RefSeq" id="XP_066071761.1">
    <property type="nucleotide sequence ID" value="XM_066215664.1"/>
</dbReference>
<evidence type="ECO:0000256" key="4">
    <source>
        <dbReference type="ARBA" id="ARBA00022806"/>
    </source>
</evidence>
<name>A0AAJ8JZ29_9TREE</name>
<dbReference type="GO" id="GO:0043139">
    <property type="term" value="F:5'-3' DNA helicase activity"/>
    <property type="evidence" value="ECO:0007669"/>
    <property type="project" value="TreeGrafter"/>
</dbReference>